<dbReference type="PROSITE" id="PS50886">
    <property type="entry name" value="TRBD"/>
    <property type="match status" value="1"/>
</dbReference>
<feature type="domain" description="TRNA-binding" evidence="4">
    <location>
        <begin position="1"/>
        <end position="43"/>
    </location>
</feature>
<evidence type="ECO:0000256" key="2">
    <source>
        <dbReference type="ARBA" id="ARBA00022884"/>
    </source>
</evidence>
<reference evidence="5 6" key="1">
    <citation type="submission" date="2018-11" db="EMBL/GenBank/DDBJ databases">
        <title>Genetic determinants and prediction of antibiotic resistance phenotypes in Helicobacter pylori.</title>
        <authorList>
            <person name="Wagner K."/>
        </authorList>
    </citation>
    <scope>NUCLEOTIDE SEQUENCE [LARGE SCALE GENOMIC DNA]</scope>
    <source>
        <strain evidence="5 6">ZH70</strain>
    </source>
</reference>
<name>A0A438XSZ3_HELPX</name>
<accession>A0A438XSZ3</accession>
<evidence type="ECO:0000256" key="3">
    <source>
        <dbReference type="PROSITE-ProRule" id="PRU00209"/>
    </source>
</evidence>
<dbReference type="Pfam" id="PF01588">
    <property type="entry name" value="tRNA_bind"/>
    <property type="match status" value="1"/>
</dbReference>
<dbReference type="AlphaFoldDB" id="A0A438XSZ3"/>
<keyword evidence="2 3" id="KW-0694">RNA-binding</keyword>
<proteinExistence type="predicted"/>
<organism evidence="5 6">
    <name type="scientific">Helicobacter pylori</name>
    <name type="common">Campylobacter pylori</name>
    <dbReference type="NCBI Taxonomy" id="210"/>
    <lineage>
        <taxon>Bacteria</taxon>
        <taxon>Pseudomonadati</taxon>
        <taxon>Campylobacterota</taxon>
        <taxon>Epsilonproteobacteria</taxon>
        <taxon>Campylobacterales</taxon>
        <taxon>Helicobacteraceae</taxon>
        <taxon>Helicobacter</taxon>
    </lineage>
</organism>
<keyword evidence="1 3" id="KW-0820">tRNA-binding</keyword>
<dbReference type="InterPro" id="IPR002547">
    <property type="entry name" value="tRNA-bd_dom"/>
</dbReference>
<protein>
    <recommendedName>
        <fullName evidence="4">tRNA-binding domain-containing protein</fullName>
    </recommendedName>
</protein>
<dbReference type="GO" id="GO:0000049">
    <property type="term" value="F:tRNA binding"/>
    <property type="evidence" value="ECO:0007669"/>
    <property type="project" value="UniProtKB-UniRule"/>
</dbReference>
<dbReference type="SUPFAM" id="SSF50249">
    <property type="entry name" value="Nucleic acid-binding proteins"/>
    <property type="match status" value="1"/>
</dbReference>
<comment type="caution">
    <text evidence="5">The sequence shown here is derived from an EMBL/GenBank/DDBJ whole genome shotgun (WGS) entry which is preliminary data.</text>
</comment>
<gene>
    <name evidence="5" type="ORF">EC518_02995</name>
</gene>
<evidence type="ECO:0000259" key="4">
    <source>
        <dbReference type="PROSITE" id="PS50886"/>
    </source>
</evidence>
<evidence type="ECO:0000256" key="1">
    <source>
        <dbReference type="ARBA" id="ARBA00022555"/>
    </source>
</evidence>
<feature type="non-terminal residue" evidence="5">
    <location>
        <position position="1"/>
    </location>
</feature>
<dbReference type="InterPro" id="IPR012340">
    <property type="entry name" value="NA-bd_OB-fold"/>
</dbReference>
<evidence type="ECO:0000313" key="6">
    <source>
        <dbReference type="Proteomes" id="UP000289022"/>
    </source>
</evidence>
<dbReference type="Proteomes" id="UP000289022">
    <property type="component" value="Unassembled WGS sequence"/>
</dbReference>
<dbReference type="Gene3D" id="2.40.50.140">
    <property type="entry name" value="Nucleic acid-binding proteins"/>
    <property type="match status" value="1"/>
</dbReference>
<dbReference type="EMBL" id="RJGP01000085">
    <property type="protein sequence ID" value="RVZ41046.1"/>
    <property type="molecule type" value="Genomic_DNA"/>
</dbReference>
<sequence>VANLKPAKLMGEMSEGMILAVRDSDNLALISPTKEKIAGSLIS</sequence>
<evidence type="ECO:0000313" key="5">
    <source>
        <dbReference type="EMBL" id="RVZ41046.1"/>
    </source>
</evidence>